<dbReference type="GO" id="GO:0046872">
    <property type="term" value="F:metal ion binding"/>
    <property type="evidence" value="ECO:0007669"/>
    <property type="project" value="UniProtKB-KW"/>
</dbReference>
<name>A0A133V359_9EURY</name>
<dbReference type="InterPro" id="IPR012675">
    <property type="entry name" value="Beta-grasp_dom_sf"/>
</dbReference>
<evidence type="ECO:0000256" key="5">
    <source>
        <dbReference type="ARBA" id="ARBA00023014"/>
    </source>
</evidence>
<organism evidence="7 8">
    <name type="scientific">candidate division MSBL1 archaeon SCGC-AAA259M10</name>
    <dbReference type="NCBI Taxonomy" id="1698270"/>
    <lineage>
        <taxon>Archaea</taxon>
        <taxon>Methanobacteriati</taxon>
        <taxon>Methanobacteriota</taxon>
        <taxon>candidate division MSBL1</taxon>
    </lineage>
</organism>
<dbReference type="GO" id="GO:0016491">
    <property type="term" value="F:oxidoreductase activity"/>
    <property type="evidence" value="ECO:0007669"/>
    <property type="project" value="UniProtKB-KW"/>
</dbReference>
<feature type="domain" description="2Fe-2S ferredoxin-type" evidence="6">
    <location>
        <begin position="9"/>
        <end position="85"/>
    </location>
</feature>
<keyword evidence="1" id="KW-0001">2Fe-2S</keyword>
<accession>A0A133V359</accession>
<dbReference type="PROSITE" id="PS00197">
    <property type="entry name" value="2FE2S_FER_1"/>
    <property type="match status" value="1"/>
</dbReference>
<dbReference type="Gene3D" id="3.10.20.30">
    <property type="match status" value="1"/>
</dbReference>
<dbReference type="PANTHER" id="PTHR44379">
    <property type="entry name" value="OXIDOREDUCTASE WITH IRON-SULFUR SUBUNIT"/>
    <property type="match status" value="1"/>
</dbReference>
<dbReference type="InterPro" id="IPR051452">
    <property type="entry name" value="Diverse_Oxidoreductases"/>
</dbReference>
<keyword evidence="4" id="KW-0408">Iron</keyword>
<dbReference type="CDD" id="cd00207">
    <property type="entry name" value="fer2"/>
    <property type="match status" value="1"/>
</dbReference>
<dbReference type="AlphaFoldDB" id="A0A133V359"/>
<evidence type="ECO:0000313" key="7">
    <source>
        <dbReference type="EMBL" id="KXB00846.1"/>
    </source>
</evidence>
<dbReference type="PROSITE" id="PS51085">
    <property type="entry name" value="2FE2S_FER_2"/>
    <property type="match status" value="1"/>
</dbReference>
<evidence type="ECO:0000259" key="6">
    <source>
        <dbReference type="PROSITE" id="PS51085"/>
    </source>
</evidence>
<keyword evidence="3" id="KW-0560">Oxidoreductase</keyword>
<dbReference type="SUPFAM" id="SSF47741">
    <property type="entry name" value="CO dehydrogenase ISP C-domain like"/>
    <property type="match status" value="1"/>
</dbReference>
<dbReference type="Proteomes" id="UP000070341">
    <property type="component" value="Unassembled WGS sequence"/>
</dbReference>
<reference evidence="7 8" key="1">
    <citation type="journal article" date="2016" name="Sci. Rep.">
        <title>Metabolic traits of an uncultured archaeal lineage -MSBL1- from brine pools of the Red Sea.</title>
        <authorList>
            <person name="Mwirichia R."/>
            <person name="Alam I."/>
            <person name="Rashid M."/>
            <person name="Vinu M."/>
            <person name="Ba-Alawi W."/>
            <person name="Anthony Kamau A."/>
            <person name="Kamanda Ngugi D."/>
            <person name="Goker M."/>
            <person name="Klenk H.P."/>
            <person name="Bajic V."/>
            <person name="Stingl U."/>
        </authorList>
    </citation>
    <scope>NUCLEOTIDE SEQUENCE [LARGE SCALE GENOMIC DNA]</scope>
    <source>
        <strain evidence="7">SCGC-AAA259M10</strain>
    </source>
</reference>
<proteinExistence type="predicted"/>
<evidence type="ECO:0000256" key="2">
    <source>
        <dbReference type="ARBA" id="ARBA00022723"/>
    </source>
</evidence>
<dbReference type="EMBL" id="LHXU01000002">
    <property type="protein sequence ID" value="KXB00846.1"/>
    <property type="molecule type" value="Genomic_DNA"/>
</dbReference>
<protein>
    <recommendedName>
        <fullName evidence="6">2Fe-2S ferredoxin-type domain-containing protein</fullName>
    </recommendedName>
</protein>
<evidence type="ECO:0000256" key="3">
    <source>
        <dbReference type="ARBA" id="ARBA00023002"/>
    </source>
</evidence>
<dbReference type="Pfam" id="PF01799">
    <property type="entry name" value="Fer2_2"/>
    <property type="match status" value="1"/>
</dbReference>
<sequence length="165" mass="18337">MEQNQKNTIEIGFTINGEERVIRTKPGKKLLDLIREDLGLTGTKYSCGEGICGTCTVLMDGRPVKSCQLDASIVENKEILTIEGLSGDGDEELHPIQKAFIEAGAVQCGYCTPAMILRTKWFLEKNPDPSREEARKAISPILCRCTGYKKIIDAIMLASEKMRRE</sequence>
<dbReference type="GO" id="GO:0051537">
    <property type="term" value="F:2 iron, 2 sulfur cluster binding"/>
    <property type="evidence" value="ECO:0007669"/>
    <property type="project" value="UniProtKB-KW"/>
</dbReference>
<evidence type="ECO:0000313" key="8">
    <source>
        <dbReference type="Proteomes" id="UP000070341"/>
    </source>
</evidence>
<keyword evidence="5" id="KW-0411">Iron-sulfur</keyword>
<comment type="caution">
    <text evidence="7">The sequence shown here is derived from an EMBL/GenBank/DDBJ whole genome shotgun (WGS) entry which is preliminary data.</text>
</comment>
<dbReference type="Pfam" id="PF00111">
    <property type="entry name" value="Fer2"/>
    <property type="match status" value="1"/>
</dbReference>
<dbReference type="Gene3D" id="1.10.150.120">
    <property type="entry name" value="[2Fe-2S]-binding domain"/>
    <property type="match status" value="1"/>
</dbReference>
<dbReference type="InterPro" id="IPR001041">
    <property type="entry name" value="2Fe-2S_ferredoxin-type"/>
</dbReference>
<keyword evidence="8" id="KW-1185">Reference proteome</keyword>
<dbReference type="PANTHER" id="PTHR44379:SF5">
    <property type="entry name" value="OXIDOREDUCTASE WITH IRON-SULFUR SUBUNIT"/>
    <property type="match status" value="1"/>
</dbReference>
<dbReference type="InterPro" id="IPR002888">
    <property type="entry name" value="2Fe-2S-bd"/>
</dbReference>
<evidence type="ECO:0000256" key="1">
    <source>
        <dbReference type="ARBA" id="ARBA00022714"/>
    </source>
</evidence>
<dbReference type="InterPro" id="IPR036010">
    <property type="entry name" value="2Fe-2S_ferredoxin-like_sf"/>
</dbReference>
<dbReference type="SUPFAM" id="SSF54292">
    <property type="entry name" value="2Fe-2S ferredoxin-like"/>
    <property type="match status" value="1"/>
</dbReference>
<keyword evidence="2" id="KW-0479">Metal-binding</keyword>
<gene>
    <name evidence="7" type="ORF">AKJ40_00360</name>
</gene>
<evidence type="ECO:0000256" key="4">
    <source>
        <dbReference type="ARBA" id="ARBA00023004"/>
    </source>
</evidence>
<dbReference type="InterPro" id="IPR036884">
    <property type="entry name" value="2Fe-2S-bd_dom_sf"/>
</dbReference>
<dbReference type="InterPro" id="IPR006058">
    <property type="entry name" value="2Fe2S_fd_BS"/>
</dbReference>